<comment type="caution">
    <text evidence="1">The sequence shown here is derived from an EMBL/GenBank/DDBJ whole genome shotgun (WGS) entry which is preliminary data.</text>
</comment>
<gene>
    <name evidence="1" type="ORF">BDY19DRAFT_934676</name>
</gene>
<keyword evidence="2" id="KW-1185">Reference proteome</keyword>
<evidence type="ECO:0000313" key="1">
    <source>
        <dbReference type="EMBL" id="KAI0091238.1"/>
    </source>
</evidence>
<reference evidence="1" key="1">
    <citation type="journal article" date="2021" name="Environ. Microbiol.">
        <title>Gene family expansions and transcriptome signatures uncover fungal adaptations to wood decay.</title>
        <authorList>
            <person name="Hage H."/>
            <person name="Miyauchi S."/>
            <person name="Viragh M."/>
            <person name="Drula E."/>
            <person name="Min B."/>
            <person name="Chaduli D."/>
            <person name="Navarro D."/>
            <person name="Favel A."/>
            <person name="Norest M."/>
            <person name="Lesage-Meessen L."/>
            <person name="Balint B."/>
            <person name="Merenyi Z."/>
            <person name="de Eugenio L."/>
            <person name="Morin E."/>
            <person name="Martinez A.T."/>
            <person name="Baldrian P."/>
            <person name="Stursova M."/>
            <person name="Martinez M.J."/>
            <person name="Novotny C."/>
            <person name="Magnuson J.K."/>
            <person name="Spatafora J.W."/>
            <person name="Maurice S."/>
            <person name="Pangilinan J."/>
            <person name="Andreopoulos W."/>
            <person name="LaButti K."/>
            <person name="Hundley H."/>
            <person name="Na H."/>
            <person name="Kuo A."/>
            <person name="Barry K."/>
            <person name="Lipzen A."/>
            <person name="Henrissat B."/>
            <person name="Riley R."/>
            <person name="Ahrendt S."/>
            <person name="Nagy L.G."/>
            <person name="Grigoriev I.V."/>
            <person name="Martin F."/>
            <person name="Rosso M.N."/>
        </authorList>
    </citation>
    <scope>NUCLEOTIDE SEQUENCE</scope>
    <source>
        <strain evidence="1">CBS 384.51</strain>
    </source>
</reference>
<sequence>MHALQNRVYNQTPSSWKIAAFCCPRPTVIGRVSEAGRVWVSVRPSSSSRSRSQLVQGLYRLSLSRSVFLSCPQQSRHTHTRNFSSSPLRMSGFYNLKAELPNGEKYDFEQLKGKVVLVVNVASKCGFTPQYKGLQALYDKYKEKDFVILGFPCNQFGGQEPGTDSEIATFCERNHGVNFPLMKKSDVNGDHTNEVYKYLKDQKHGILGLSRIKWNFEKFLIDKEGKVVHRWASTTSPESIDAEVAKLVG</sequence>
<organism evidence="1 2">
    <name type="scientific">Irpex rosettiformis</name>
    <dbReference type="NCBI Taxonomy" id="378272"/>
    <lineage>
        <taxon>Eukaryota</taxon>
        <taxon>Fungi</taxon>
        <taxon>Dikarya</taxon>
        <taxon>Basidiomycota</taxon>
        <taxon>Agaricomycotina</taxon>
        <taxon>Agaricomycetes</taxon>
        <taxon>Polyporales</taxon>
        <taxon>Irpicaceae</taxon>
        <taxon>Irpex</taxon>
    </lineage>
</organism>
<proteinExistence type="predicted"/>
<protein>
    <submittedName>
        <fullName evidence="1">Thioredoxin-like protein</fullName>
    </submittedName>
</protein>
<evidence type="ECO:0000313" key="2">
    <source>
        <dbReference type="Proteomes" id="UP001055072"/>
    </source>
</evidence>
<accession>A0ACB8UAH0</accession>
<dbReference type="EMBL" id="MU274906">
    <property type="protein sequence ID" value="KAI0091238.1"/>
    <property type="molecule type" value="Genomic_DNA"/>
</dbReference>
<name>A0ACB8UAH0_9APHY</name>
<dbReference type="Proteomes" id="UP001055072">
    <property type="component" value="Unassembled WGS sequence"/>
</dbReference>